<accession>A0ABX8V898</accession>
<dbReference type="EMBL" id="CP080429">
    <property type="protein sequence ID" value="QYJ69074.1"/>
    <property type="molecule type" value="Genomic_DNA"/>
</dbReference>
<feature type="transmembrane region" description="Helical" evidence="1">
    <location>
        <begin position="130"/>
        <end position="157"/>
    </location>
</feature>
<protein>
    <recommendedName>
        <fullName evidence="4">Beta-carotene 15,15'-monooxygenase</fullName>
    </recommendedName>
</protein>
<evidence type="ECO:0000256" key="1">
    <source>
        <dbReference type="SAM" id="Phobius"/>
    </source>
</evidence>
<keyword evidence="1" id="KW-1133">Transmembrane helix</keyword>
<name>A0ABX8V898_9FLAO</name>
<evidence type="ECO:0000313" key="3">
    <source>
        <dbReference type="Proteomes" id="UP000825381"/>
    </source>
</evidence>
<dbReference type="Pfam" id="PF19992">
    <property type="entry name" value="DUF6427"/>
    <property type="match status" value="1"/>
</dbReference>
<dbReference type="InterPro" id="IPR045625">
    <property type="entry name" value="DUF6427"/>
</dbReference>
<keyword evidence="1" id="KW-0812">Transmembrane</keyword>
<feature type="transmembrane region" description="Helical" evidence="1">
    <location>
        <begin position="76"/>
        <end position="92"/>
    </location>
</feature>
<keyword evidence="1" id="KW-0472">Membrane</keyword>
<feature type="transmembrane region" description="Helical" evidence="1">
    <location>
        <begin position="12"/>
        <end position="31"/>
    </location>
</feature>
<gene>
    <name evidence="2" type="ORF">K1I41_04075</name>
</gene>
<feature type="transmembrane region" description="Helical" evidence="1">
    <location>
        <begin position="266"/>
        <end position="283"/>
    </location>
</feature>
<evidence type="ECO:0008006" key="4">
    <source>
        <dbReference type="Google" id="ProtNLM"/>
    </source>
</evidence>
<feature type="transmembrane region" description="Helical" evidence="1">
    <location>
        <begin position="163"/>
        <end position="184"/>
    </location>
</feature>
<organism evidence="2 3">
    <name type="scientific">Flavobacterium litorale</name>
    <dbReference type="NCBI Taxonomy" id="2856519"/>
    <lineage>
        <taxon>Bacteria</taxon>
        <taxon>Pseudomonadati</taxon>
        <taxon>Bacteroidota</taxon>
        <taxon>Flavobacteriia</taxon>
        <taxon>Flavobacteriales</taxon>
        <taxon>Flavobacteriaceae</taxon>
        <taxon>Flavobacterium</taxon>
    </lineage>
</organism>
<proteinExistence type="predicted"/>
<feature type="transmembrane region" description="Helical" evidence="1">
    <location>
        <begin position="43"/>
        <end position="64"/>
    </location>
</feature>
<reference evidence="2 3" key="1">
    <citation type="submission" date="2021-07" db="EMBL/GenBank/DDBJ databases">
        <title>Flavobacterium WSW3-B6 sp.nov, isolated from seaweed.</title>
        <authorList>
            <person name="Muhammad N."/>
            <person name="Ho H."/>
            <person name="Lee Y.-J."/>
            <person name="Nguyen T."/>
            <person name="Ho J."/>
            <person name="Kim S.-G."/>
        </authorList>
    </citation>
    <scope>NUCLEOTIDE SEQUENCE [LARGE SCALE GENOMIC DNA]</scope>
    <source>
        <strain evidence="2 3">WSW3-B6</strain>
    </source>
</reference>
<evidence type="ECO:0000313" key="2">
    <source>
        <dbReference type="EMBL" id="QYJ69074.1"/>
    </source>
</evidence>
<dbReference type="RefSeq" id="WP_220641410.1">
    <property type="nucleotide sequence ID" value="NZ_CP080429.1"/>
</dbReference>
<sequence>MLASVFNKSRPINYVIIAVTLVLFYIAYLLKAYSGIETGHVSLIFQKFGLLLLLVSGLFLLNFIAHKNRLSKDTTYAMLLFMVFLLLFPTVFVNTNSIIANFFLLLALRRLISLQSLLTPKEKIFDASFWIFVATLFHFWSIAYIIMVFIAIIIHVAVDYRNWVIPFIAFFAVGILFAMATLIINQDFFTHVVSEMRVSFDFTYFENIHQNIALAFFASVTVLFLFAYLVFINGMPINLKIGHRQILLSFLIGVGIYVLSADKNNSILVFTFAPLAIMGANYLENQEKYWIKEVVLITIVLVALLLFILQML</sequence>
<feature type="transmembrane region" description="Helical" evidence="1">
    <location>
        <begin position="289"/>
        <end position="309"/>
    </location>
</feature>
<keyword evidence="3" id="KW-1185">Reference proteome</keyword>
<dbReference type="Proteomes" id="UP000825381">
    <property type="component" value="Chromosome"/>
</dbReference>
<feature type="transmembrane region" description="Helical" evidence="1">
    <location>
        <begin position="212"/>
        <end position="235"/>
    </location>
</feature>
<feature type="transmembrane region" description="Helical" evidence="1">
    <location>
        <begin position="241"/>
        <end position="259"/>
    </location>
</feature>